<dbReference type="Proteomes" id="UP000232003">
    <property type="component" value="Chromosome"/>
</dbReference>
<accession>A0A2K8SU32</accession>
<dbReference type="AlphaFoldDB" id="A0A2K8SU32"/>
<organism evidence="1 2">
    <name type="scientific">Nostoc flagelliforme CCNUN1</name>
    <dbReference type="NCBI Taxonomy" id="2038116"/>
    <lineage>
        <taxon>Bacteria</taxon>
        <taxon>Bacillati</taxon>
        <taxon>Cyanobacteriota</taxon>
        <taxon>Cyanophyceae</taxon>
        <taxon>Nostocales</taxon>
        <taxon>Nostocaceae</taxon>
        <taxon>Nostoc</taxon>
    </lineage>
</organism>
<evidence type="ECO:0000313" key="2">
    <source>
        <dbReference type="Proteomes" id="UP000232003"/>
    </source>
</evidence>
<proteinExistence type="predicted"/>
<reference evidence="1 2" key="1">
    <citation type="submission" date="2017-11" db="EMBL/GenBank/DDBJ databases">
        <title>Complete genome of a free-living desiccation-tolerant cyanobacterium and its photosynthetic adaptation to extreme terrestrial habitat.</title>
        <authorList>
            <person name="Shang J."/>
        </authorList>
    </citation>
    <scope>NUCLEOTIDE SEQUENCE [LARGE SCALE GENOMIC DNA]</scope>
    <source>
        <strain evidence="1 2">CCNUN1</strain>
    </source>
</reference>
<name>A0A2K8SU32_9NOSO</name>
<protein>
    <submittedName>
        <fullName evidence="1">Uncharacterized protein</fullName>
    </submittedName>
</protein>
<dbReference type="KEGG" id="nfl:COO91_04939"/>
<gene>
    <name evidence="1" type="ORF">COO91_04939</name>
</gene>
<sequence length="47" mass="5218">MPNAPCPMPNAQCPNSCYLELASKNCCNSNRNNLAVRKLSFFGKAIW</sequence>
<keyword evidence="2" id="KW-1185">Reference proteome</keyword>
<evidence type="ECO:0000313" key="1">
    <source>
        <dbReference type="EMBL" id="AUB38959.1"/>
    </source>
</evidence>
<dbReference type="EMBL" id="CP024785">
    <property type="protein sequence ID" value="AUB38959.1"/>
    <property type="molecule type" value="Genomic_DNA"/>
</dbReference>